<feature type="signal peptide" evidence="8">
    <location>
        <begin position="1"/>
        <end position="18"/>
    </location>
</feature>
<dbReference type="AlphaFoldDB" id="A0A1Q5ZUW5"/>
<dbReference type="SUPFAM" id="SSF46626">
    <property type="entry name" value="Cytochrome c"/>
    <property type="match status" value="1"/>
</dbReference>
<evidence type="ECO:0000313" key="11">
    <source>
        <dbReference type="Proteomes" id="UP000186720"/>
    </source>
</evidence>
<protein>
    <submittedName>
        <fullName evidence="10">Cytochrome</fullName>
    </submittedName>
</protein>
<dbReference type="GO" id="GO:0005506">
    <property type="term" value="F:iron ion binding"/>
    <property type="evidence" value="ECO:0007669"/>
    <property type="project" value="InterPro"/>
</dbReference>
<feature type="binding site" description="covalent" evidence="6">
    <location>
        <position position="84"/>
    </location>
    <ligand>
        <name>heme c</name>
        <dbReference type="ChEBI" id="CHEBI:61717"/>
    </ligand>
</feature>
<name>A0A1Q5ZUW5_9SPHI</name>
<evidence type="ECO:0000256" key="3">
    <source>
        <dbReference type="ARBA" id="ARBA00022723"/>
    </source>
</evidence>
<dbReference type="EMBL" id="MPPL01000001">
    <property type="protein sequence ID" value="OKS85572.1"/>
    <property type="molecule type" value="Genomic_DNA"/>
</dbReference>
<evidence type="ECO:0000259" key="9">
    <source>
        <dbReference type="PROSITE" id="PS51007"/>
    </source>
</evidence>
<feature type="binding site" description="covalent" evidence="6">
    <location>
        <position position="80"/>
    </location>
    <ligand>
        <name>heme c</name>
        <dbReference type="ChEBI" id="CHEBI:61717"/>
    </ligand>
</feature>
<proteinExistence type="predicted"/>
<feature type="domain" description="Cytochrome c" evidence="9">
    <location>
        <begin position="66"/>
        <end position="149"/>
    </location>
</feature>
<dbReference type="GO" id="GO:0009055">
    <property type="term" value="F:electron transfer activity"/>
    <property type="evidence" value="ECO:0007669"/>
    <property type="project" value="InterPro"/>
</dbReference>
<dbReference type="Proteomes" id="UP000186720">
    <property type="component" value="Unassembled WGS sequence"/>
</dbReference>
<evidence type="ECO:0000256" key="7">
    <source>
        <dbReference type="SAM" id="MobiDB-lite"/>
    </source>
</evidence>
<dbReference type="RefSeq" id="WP_074488386.1">
    <property type="nucleotide sequence ID" value="NZ_FPAM01000001.1"/>
</dbReference>
<feature type="chain" id="PRO_5010348401" evidence="8">
    <location>
        <begin position="19"/>
        <end position="149"/>
    </location>
</feature>
<dbReference type="PROSITE" id="PS51257">
    <property type="entry name" value="PROKAR_LIPOPROTEIN"/>
    <property type="match status" value="1"/>
</dbReference>
<dbReference type="InterPro" id="IPR009056">
    <property type="entry name" value="Cyt_c-like_dom"/>
</dbReference>
<comment type="PTM">
    <text evidence="6">Binds 1 heme c group covalently per subunit.</text>
</comment>
<dbReference type="GO" id="GO:0020037">
    <property type="term" value="F:heme binding"/>
    <property type="evidence" value="ECO:0007669"/>
    <property type="project" value="InterPro"/>
</dbReference>
<evidence type="ECO:0000256" key="2">
    <source>
        <dbReference type="ARBA" id="ARBA00022617"/>
    </source>
</evidence>
<keyword evidence="11" id="KW-1185">Reference proteome</keyword>
<dbReference type="Pfam" id="PF00034">
    <property type="entry name" value="Cytochrom_C"/>
    <property type="match status" value="1"/>
</dbReference>
<evidence type="ECO:0000256" key="8">
    <source>
        <dbReference type="SAM" id="SignalP"/>
    </source>
</evidence>
<feature type="compositionally biased region" description="Low complexity" evidence="7">
    <location>
        <begin position="38"/>
        <end position="53"/>
    </location>
</feature>
<feature type="binding site" description="covalent" evidence="6">
    <location>
        <position position="127"/>
    </location>
    <ligand>
        <name>heme c</name>
        <dbReference type="ChEBI" id="CHEBI:61717"/>
    </ligand>
</feature>
<evidence type="ECO:0000256" key="6">
    <source>
        <dbReference type="PIRSR" id="PIRSR602324-1"/>
    </source>
</evidence>
<dbReference type="InterPro" id="IPR036909">
    <property type="entry name" value="Cyt_c-like_dom_sf"/>
</dbReference>
<evidence type="ECO:0000313" key="10">
    <source>
        <dbReference type="EMBL" id="OKS85572.1"/>
    </source>
</evidence>
<dbReference type="OrthoDB" id="9814063at2"/>
<keyword evidence="1" id="KW-0813">Transport</keyword>
<sequence>MKKTLSILSLAAFCTLMAACGGGTKSDKVSTDTTVATNQSATAQSSEAAQDTSVKTGAEKTGGGVASSSKGAELISKSDCLSCHKEHDKLVGPAYADVAKKYTSADVDKLADKVIKGGAGSWGEVPMSAHPSLSVDDAKEMVKYILTVK</sequence>
<keyword evidence="3 6" id="KW-0479">Metal-binding</keyword>
<keyword evidence="4" id="KW-0249">Electron transport</keyword>
<evidence type="ECO:0000256" key="1">
    <source>
        <dbReference type="ARBA" id="ARBA00022448"/>
    </source>
</evidence>
<dbReference type="STRING" id="1302689.RG47T_1018"/>
<keyword evidence="8" id="KW-0732">Signal</keyword>
<keyword evidence="5 6" id="KW-0408">Iron</keyword>
<gene>
    <name evidence="10" type="ORF">RG47T_1018</name>
</gene>
<reference evidence="10 11" key="1">
    <citation type="submission" date="2016-11" db="EMBL/GenBank/DDBJ databases">
        <title>Whole Genome Sequencing of Mucilaginibacter polytrichastri RG4-7(T) isolated from the moss sample.</title>
        <authorList>
            <person name="Li Y."/>
        </authorList>
    </citation>
    <scope>NUCLEOTIDE SEQUENCE [LARGE SCALE GENOMIC DNA]</scope>
    <source>
        <strain evidence="10 11">RG4-7</strain>
    </source>
</reference>
<accession>A0A1Q5ZUW5</accession>
<comment type="caution">
    <text evidence="10">The sequence shown here is derived from an EMBL/GenBank/DDBJ whole genome shotgun (WGS) entry which is preliminary data.</text>
</comment>
<evidence type="ECO:0000256" key="5">
    <source>
        <dbReference type="ARBA" id="ARBA00023004"/>
    </source>
</evidence>
<dbReference type="Gene3D" id="1.10.760.10">
    <property type="entry name" value="Cytochrome c-like domain"/>
    <property type="match status" value="1"/>
</dbReference>
<dbReference type="InterPro" id="IPR002324">
    <property type="entry name" value="Cyt_c_ID"/>
</dbReference>
<evidence type="ECO:0000256" key="4">
    <source>
        <dbReference type="ARBA" id="ARBA00022982"/>
    </source>
</evidence>
<keyword evidence="2 6" id="KW-0349">Heme</keyword>
<feature type="region of interest" description="Disordered" evidence="7">
    <location>
        <begin position="38"/>
        <end position="71"/>
    </location>
</feature>
<dbReference type="PROSITE" id="PS51007">
    <property type="entry name" value="CYTC"/>
    <property type="match status" value="1"/>
</dbReference>
<organism evidence="10 11">
    <name type="scientific">Mucilaginibacter polytrichastri</name>
    <dbReference type="NCBI Taxonomy" id="1302689"/>
    <lineage>
        <taxon>Bacteria</taxon>
        <taxon>Pseudomonadati</taxon>
        <taxon>Bacteroidota</taxon>
        <taxon>Sphingobacteriia</taxon>
        <taxon>Sphingobacteriales</taxon>
        <taxon>Sphingobacteriaceae</taxon>
        <taxon>Mucilaginibacter</taxon>
    </lineage>
</organism>
<dbReference type="PRINTS" id="PR00606">
    <property type="entry name" value="CYTCHROMECID"/>
</dbReference>